<evidence type="ECO:0008006" key="4">
    <source>
        <dbReference type="Google" id="ProtNLM"/>
    </source>
</evidence>
<feature type="transmembrane region" description="Helical" evidence="1">
    <location>
        <begin position="48"/>
        <end position="70"/>
    </location>
</feature>
<gene>
    <name evidence="2" type="ORF">GFB49_00610</name>
</gene>
<keyword evidence="1" id="KW-0812">Transmembrane</keyword>
<dbReference type="RefSeq" id="WP_153213871.1">
    <property type="nucleotide sequence ID" value="NZ_WIBF01000001.1"/>
</dbReference>
<name>A0A843Y7V8_9RHOB</name>
<keyword evidence="3" id="KW-1185">Reference proteome</keyword>
<evidence type="ECO:0000313" key="2">
    <source>
        <dbReference type="EMBL" id="MQQ06946.1"/>
    </source>
</evidence>
<sequence>MADGPFPFDCSPGLRLSAHERIYQIQHEALNRRLDRIEMMMERLEKRLWLTVYGVAAVILAQAFQSFLIAP</sequence>
<organism evidence="2 3">
    <name type="scientific">Tritonibacter litoralis</name>
    <dbReference type="NCBI Taxonomy" id="2662264"/>
    <lineage>
        <taxon>Bacteria</taxon>
        <taxon>Pseudomonadati</taxon>
        <taxon>Pseudomonadota</taxon>
        <taxon>Alphaproteobacteria</taxon>
        <taxon>Rhodobacterales</taxon>
        <taxon>Paracoccaceae</taxon>
        <taxon>Tritonibacter</taxon>
    </lineage>
</organism>
<keyword evidence="1" id="KW-1133">Transmembrane helix</keyword>
<protein>
    <recommendedName>
        <fullName evidence="4">Gene transfer agent protein</fullName>
    </recommendedName>
</protein>
<reference evidence="2 3" key="1">
    <citation type="submission" date="2019-10" db="EMBL/GenBank/DDBJ databases">
        <title>Epibacterium sp. nov., isolated from seawater.</title>
        <authorList>
            <person name="Zhang X."/>
            <person name="Li N."/>
        </authorList>
    </citation>
    <scope>NUCLEOTIDE SEQUENCE [LARGE SCALE GENOMIC DNA]</scope>
    <source>
        <strain evidence="2 3">SM1979</strain>
    </source>
</reference>
<comment type="caution">
    <text evidence="2">The sequence shown here is derived from an EMBL/GenBank/DDBJ whole genome shotgun (WGS) entry which is preliminary data.</text>
</comment>
<dbReference type="EMBL" id="WIBF01000001">
    <property type="protein sequence ID" value="MQQ06946.1"/>
    <property type="molecule type" value="Genomic_DNA"/>
</dbReference>
<dbReference type="Proteomes" id="UP000444174">
    <property type="component" value="Unassembled WGS sequence"/>
</dbReference>
<dbReference type="AlphaFoldDB" id="A0A843Y7V8"/>
<accession>A0A843Y7V8</accession>
<evidence type="ECO:0000313" key="3">
    <source>
        <dbReference type="Proteomes" id="UP000444174"/>
    </source>
</evidence>
<keyword evidence="1" id="KW-0472">Membrane</keyword>
<evidence type="ECO:0000256" key="1">
    <source>
        <dbReference type="SAM" id="Phobius"/>
    </source>
</evidence>
<proteinExistence type="predicted"/>